<dbReference type="InterPro" id="IPR020581">
    <property type="entry name" value="GDC_P"/>
</dbReference>
<accession>A0A4V6RR27</accession>
<keyword evidence="7" id="KW-1185">Reference proteome</keyword>
<keyword evidence="2 4" id="KW-0560">Oxidoreductase</keyword>
<dbReference type="GO" id="GO:0004375">
    <property type="term" value="F:glycine dehydrogenase (decarboxylating) activity"/>
    <property type="evidence" value="ECO:0007669"/>
    <property type="project" value="UniProtKB-EC"/>
</dbReference>
<dbReference type="EC" id="1.4.4.2" evidence="4"/>
<dbReference type="InterPro" id="IPR049315">
    <property type="entry name" value="GDC-P_N"/>
</dbReference>
<evidence type="ECO:0000256" key="4">
    <source>
        <dbReference type="HAMAP-Rule" id="MF_00712"/>
    </source>
</evidence>
<protein>
    <recommendedName>
        <fullName evidence="4">Probable glycine dehydrogenase (decarboxylating) subunit 1</fullName>
        <ecNumber evidence="4">1.4.4.2</ecNumber>
    </recommendedName>
    <alternativeName>
        <fullName evidence="4">Glycine cleavage system P-protein subunit 1</fullName>
    </alternativeName>
    <alternativeName>
        <fullName evidence="4">Glycine decarboxylase subunit 1</fullName>
    </alternativeName>
    <alternativeName>
        <fullName evidence="4">Glycine dehydrogenase (aminomethyl-transferring) subunit 1</fullName>
    </alternativeName>
</protein>
<evidence type="ECO:0000313" key="7">
    <source>
        <dbReference type="Proteomes" id="UP000295341"/>
    </source>
</evidence>
<evidence type="ECO:0000259" key="5">
    <source>
        <dbReference type="Pfam" id="PF02347"/>
    </source>
</evidence>
<dbReference type="InterPro" id="IPR015422">
    <property type="entry name" value="PyrdxlP-dep_Trfase_small"/>
</dbReference>
<dbReference type="EMBL" id="SOBT01000008">
    <property type="protein sequence ID" value="TDU31521.1"/>
    <property type="molecule type" value="Genomic_DNA"/>
</dbReference>
<reference evidence="6 7" key="1">
    <citation type="submission" date="2019-03" db="EMBL/GenBank/DDBJ databases">
        <title>Genomic Encyclopedia of Type Strains, Phase IV (KMG-IV): sequencing the most valuable type-strain genomes for metagenomic binning, comparative biology and taxonomic classification.</title>
        <authorList>
            <person name="Goeker M."/>
        </authorList>
    </citation>
    <scope>NUCLEOTIDE SEQUENCE [LARGE SCALE GENOMIC DNA]</scope>
    <source>
        <strain evidence="6 7">DSM 26377</strain>
    </source>
</reference>
<dbReference type="AlphaFoldDB" id="A0A4V6RR27"/>
<comment type="function">
    <text evidence="1 4">The glycine cleavage system catalyzes the degradation of glycine. The P protein binds the alpha-amino group of glycine through its pyridoxal phosphate cofactor; CO(2) is released and the remaining methylamine moiety is then transferred to the lipoamide cofactor of the H protein.</text>
</comment>
<dbReference type="InterPro" id="IPR015421">
    <property type="entry name" value="PyrdxlP-dep_Trfase_major"/>
</dbReference>
<comment type="caution">
    <text evidence="6">The sequence shown here is derived from an EMBL/GenBank/DDBJ whole genome shotgun (WGS) entry which is preliminary data.</text>
</comment>
<dbReference type="RefSeq" id="WP_133880096.1">
    <property type="nucleotide sequence ID" value="NZ_MWIN01000012.1"/>
</dbReference>
<dbReference type="Pfam" id="PF02347">
    <property type="entry name" value="GDC-P"/>
    <property type="match status" value="1"/>
</dbReference>
<dbReference type="OrthoDB" id="9801272at2"/>
<dbReference type="InterPro" id="IPR015424">
    <property type="entry name" value="PyrdxlP-dep_Trfase"/>
</dbReference>
<comment type="subunit">
    <text evidence="4">The glycine cleavage system is composed of four proteins: P, T, L and H. In this organism, the P 'protein' is a heterodimer of two subunits.</text>
</comment>
<evidence type="ECO:0000256" key="2">
    <source>
        <dbReference type="ARBA" id="ARBA00023002"/>
    </source>
</evidence>
<dbReference type="GO" id="GO:0009116">
    <property type="term" value="P:nucleoside metabolic process"/>
    <property type="evidence" value="ECO:0007669"/>
    <property type="project" value="InterPro"/>
</dbReference>
<dbReference type="Proteomes" id="UP000295341">
    <property type="component" value="Unassembled WGS sequence"/>
</dbReference>
<dbReference type="CDD" id="cd00613">
    <property type="entry name" value="GDC-P"/>
    <property type="match status" value="1"/>
</dbReference>
<dbReference type="Gene3D" id="3.40.640.10">
    <property type="entry name" value="Type I PLP-dependent aspartate aminotransferase-like (Major domain)"/>
    <property type="match status" value="1"/>
</dbReference>
<comment type="similarity">
    <text evidence="4">Belongs to the GcvP family. N-terminal subunit subfamily.</text>
</comment>
<organism evidence="6 7">
    <name type="scientific">Panacagrimonas perspica</name>
    <dbReference type="NCBI Taxonomy" id="381431"/>
    <lineage>
        <taxon>Bacteria</taxon>
        <taxon>Pseudomonadati</taxon>
        <taxon>Pseudomonadota</taxon>
        <taxon>Gammaproteobacteria</taxon>
        <taxon>Nevskiales</taxon>
        <taxon>Nevskiaceae</taxon>
        <taxon>Panacagrimonas</taxon>
    </lineage>
</organism>
<name>A0A4V6RR27_9GAMM</name>
<dbReference type="PANTHER" id="PTHR42806">
    <property type="entry name" value="GLYCINE CLEAVAGE SYSTEM P-PROTEIN"/>
    <property type="match status" value="1"/>
</dbReference>
<evidence type="ECO:0000256" key="1">
    <source>
        <dbReference type="ARBA" id="ARBA00003788"/>
    </source>
</evidence>
<evidence type="ECO:0000256" key="3">
    <source>
        <dbReference type="ARBA" id="ARBA00049026"/>
    </source>
</evidence>
<dbReference type="NCBIfam" id="NF001696">
    <property type="entry name" value="PRK00451.1"/>
    <property type="match status" value="1"/>
</dbReference>
<gene>
    <name evidence="4" type="primary">gcvPA</name>
    <name evidence="6" type="ORF">DFR24_0891</name>
</gene>
<dbReference type="PIRSF" id="PIRSF006815">
    <property type="entry name" value="GcvPA"/>
    <property type="match status" value="1"/>
</dbReference>
<dbReference type="PANTHER" id="PTHR42806:SF1">
    <property type="entry name" value="GLYCINE DEHYDROGENASE (DECARBOXYLATING)"/>
    <property type="match status" value="1"/>
</dbReference>
<proteinExistence type="inferred from homology"/>
<dbReference type="SUPFAM" id="SSF53383">
    <property type="entry name" value="PLP-dependent transferases"/>
    <property type="match status" value="1"/>
</dbReference>
<evidence type="ECO:0000313" key="6">
    <source>
        <dbReference type="EMBL" id="TDU31521.1"/>
    </source>
</evidence>
<dbReference type="InterPro" id="IPR023010">
    <property type="entry name" value="GcvPA"/>
</dbReference>
<dbReference type="GO" id="GO:0019464">
    <property type="term" value="P:glycine decarboxylation via glycine cleavage system"/>
    <property type="evidence" value="ECO:0007669"/>
    <property type="project" value="UniProtKB-UniRule"/>
</dbReference>
<dbReference type="Gene3D" id="3.90.1150.10">
    <property type="entry name" value="Aspartate Aminotransferase, domain 1"/>
    <property type="match status" value="1"/>
</dbReference>
<sequence>MPFIPHTDSDVRQMLGTIGAPSIDALFDEIPADLRCGKLRGVPEGLSEMEITRLMSERAAQDGRLLNFCGAGAYEHHIPAAVWEITTRGEFYSAYTPYQAEASQGTLQLLYEFQTMMSELTGMEVSNASLYDGATALAEAILMAARANDANNSLKVLLPRALHPYYAEVVTSCTSAQGLVTQVMPFDAATGRTKPDNADSVAPTAVVIAQPNFFGVLEDVDALTDWAHAQGALVIALVNPTSLAVLKPPGTWGARGADIVCGEGQPLGAPLASGGPYFGFLTARKAIVRQMPGRIVGRTVDLDGKQGFALTLQAREQHIRRAKATSNICTNQGLLVTAATIYLSMVGPQGLAKVATASMANTRKLVNALSDLKGVGEGFTGPRFHEAVLSLPRPVAPLLRGLAEAGIFGGFDLSTHFPELGHALLVCATETRTDSDIRLYAETLGRLLAA</sequence>
<dbReference type="HAMAP" id="MF_00712">
    <property type="entry name" value="GcvPA"/>
    <property type="match status" value="1"/>
</dbReference>
<comment type="catalytic activity">
    <reaction evidence="3 4">
        <text>N(6)-[(R)-lipoyl]-L-lysyl-[glycine-cleavage complex H protein] + glycine + H(+) = N(6)-[(R)-S(8)-aminomethyldihydrolipoyl]-L-lysyl-[glycine-cleavage complex H protein] + CO2</text>
        <dbReference type="Rhea" id="RHEA:24304"/>
        <dbReference type="Rhea" id="RHEA-COMP:10494"/>
        <dbReference type="Rhea" id="RHEA-COMP:10495"/>
        <dbReference type="ChEBI" id="CHEBI:15378"/>
        <dbReference type="ChEBI" id="CHEBI:16526"/>
        <dbReference type="ChEBI" id="CHEBI:57305"/>
        <dbReference type="ChEBI" id="CHEBI:83099"/>
        <dbReference type="ChEBI" id="CHEBI:83143"/>
        <dbReference type="EC" id="1.4.4.2"/>
    </reaction>
</comment>
<feature type="domain" description="Glycine cleavage system P-protein N-terminal" evidence="5">
    <location>
        <begin position="3"/>
        <end position="438"/>
    </location>
</feature>